<dbReference type="InterPro" id="IPR053039">
    <property type="entry name" value="Polarity_Bud-Selection_Reg"/>
</dbReference>
<dbReference type="GO" id="GO:0030950">
    <property type="term" value="P:establishment or maintenance of actin cytoskeleton polarity"/>
    <property type="evidence" value="ECO:0007669"/>
    <property type="project" value="TreeGrafter"/>
</dbReference>
<dbReference type="InterPro" id="IPR000159">
    <property type="entry name" value="RA_dom"/>
</dbReference>
<feature type="region of interest" description="Disordered" evidence="3">
    <location>
        <begin position="1105"/>
        <end position="1129"/>
    </location>
</feature>
<feature type="compositionally biased region" description="Low complexity" evidence="3">
    <location>
        <begin position="527"/>
        <end position="539"/>
    </location>
</feature>
<feature type="compositionally biased region" description="Acidic residues" evidence="3">
    <location>
        <begin position="42"/>
        <end position="59"/>
    </location>
</feature>
<evidence type="ECO:0000256" key="1">
    <source>
        <dbReference type="ARBA" id="ARBA00022443"/>
    </source>
</evidence>
<evidence type="ECO:0000313" key="7">
    <source>
        <dbReference type="Proteomes" id="UP000292702"/>
    </source>
</evidence>
<comment type="caution">
    <text evidence="6">The sequence shown here is derived from an EMBL/GenBank/DDBJ whole genome shotgun (WGS) entry which is preliminary data.</text>
</comment>
<feature type="region of interest" description="Disordered" evidence="3">
    <location>
        <begin position="1144"/>
        <end position="1269"/>
    </location>
</feature>
<feature type="compositionally biased region" description="Low complexity" evidence="3">
    <location>
        <begin position="326"/>
        <end position="341"/>
    </location>
</feature>
<feature type="compositionally biased region" description="Polar residues" evidence="3">
    <location>
        <begin position="600"/>
        <end position="613"/>
    </location>
</feature>
<organism evidence="6 7">
    <name type="scientific">Steccherinum ochraceum</name>
    <dbReference type="NCBI Taxonomy" id="92696"/>
    <lineage>
        <taxon>Eukaryota</taxon>
        <taxon>Fungi</taxon>
        <taxon>Dikarya</taxon>
        <taxon>Basidiomycota</taxon>
        <taxon>Agaricomycotina</taxon>
        <taxon>Agaricomycetes</taxon>
        <taxon>Polyporales</taxon>
        <taxon>Steccherinaceae</taxon>
        <taxon>Steccherinum</taxon>
    </lineage>
</organism>
<dbReference type="GO" id="GO:0007165">
    <property type="term" value="P:signal transduction"/>
    <property type="evidence" value="ECO:0007669"/>
    <property type="project" value="InterPro"/>
</dbReference>
<dbReference type="SMART" id="SM00326">
    <property type="entry name" value="SH3"/>
    <property type="match status" value="1"/>
</dbReference>
<evidence type="ECO:0008006" key="8">
    <source>
        <dbReference type="Google" id="ProtNLM"/>
    </source>
</evidence>
<dbReference type="Pfam" id="PF00018">
    <property type="entry name" value="SH3_1"/>
    <property type="match status" value="1"/>
</dbReference>
<feature type="compositionally biased region" description="Acidic residues" evidence="3">
    <location>
        <begin position="211"/>
        <end position="236"/>
    </location>
</feature>
<feature type="compositionally biased region" description="Polar residues" evidence="3">
    <location>
        <begin position="492"/>
        <end position="516"/>
    </location>
</feature>
<dbReference type="SUPFAM" id="SSF54236">
    <property type="entry name" value="Ubiquitin-like"/>
    <property type="match status" value="1"/>
</dbReference>
<dbReference type="PANTHER" id="PTHR47775:SF1">
    <property type="entry name" value="BUD SITE SELECTION PROTEIN 14"/>
    <property type="match status" value="1"/>
</dbReference>
<dbReference type="PANTHER" id="PTHR47775">
    <property type="entry name" value="BUD SITE SELECTION PROTEIN 14"/>
    <property type="match status" value="1"/>
</dbReference>
<feature type="compositionally biased region" description="Polar residues" evidence="3">
    <location>
        <begin position="164"/>
        <end position="174"/>
    </location>
</feature>
<feature type="region of interest" description="Disordered" evidence="3">
    <location>
        <begin position="1"/>
        <end position="64"/>
    </location>
</feature>
<feature type="region of interest" description="Disordered" evidence="3">
    <location>
        <begin position="999"/>
        <end position="1033"/>
    </location>
</feature>
<keyword evidence="1 2" id="KW-0728">SH3 domain</keyword>
<dbReference type="Gene3D" id="2.30.30.40">
    <property type="entry name" value="SH3 Domains"/>
    <property type="match status" value="1"/>
</dbReference>
<dbReference type="FunFam" id="2.30.30.40:FF:000035">
    <property type="entry name" value="SH3 domain containing protein"/>
    <property type="match status" value="1"/>
</dbReference>
<dbReference type="GO" id="GO:0051286">
    <property type="term" value="C:cell tip"/>
    <property type="evidence" value="ECO:0007669"/>
    <property type="project" value="TreeGrafter"/>
</dbReference>
<evidence type="ECO:0000256" key="2">
    <source>
        <dbReference type="PROSITE-ProRule" id="PRU00192"/>
    </source>
</evidence>
<feature type="region of interest" description="Disordered" evidence="3">
    <location>
        <begin position="767"/>
        <end position="796"/>
    </location>
</feature>
<evidence type="ECO:0000259" key="4">
    <source>
        <dbReference type="PROSITE" id="PS50002"/>
    </source>
</evidence>
<dbReference type="PROSITE" id="PS50002">
    <property type="entry name" value="SH3"/>
    <property type="match status" value="1"/>
</dbReference>
<feature type="compositionally biased region" description="Basic and acidic residues" evidence="3">
    <location>
        <begin position="1214"/>
        <end position="1232"/>
    </location>
</feature>
<sequence length="1348" mass="148607">MQSTSEDHTFDLRDQIISDEHQHQHAMHSDNYPSDEEHSVLEDDSDGEERDDYMDDDDGSSSLSIPNESIDFDLVYALHSFAATVEGQANVVKGDSLVLMDDSNSYWWLVRVLKTQEVGYIPAENIETPFERLARLNKHRNVDLAAATQTELQETRDRIRDNLSSRAGSNQATPSPTPGNRTGSRNRSRGVRGVNFTPALSVHRYPPAVWGDEDEDDEDVEWDDEGYEDEDPDLAEEQERERELAQGGPLGDMEPDDGMSWEDGAVANAQSRQQLEPSQSEQVIQRPAVQVDTMQQLSPAGVSPQKESPQAAMQRQAFADRVQIIPDTTPSPTTTKSMDPSQVSETRKISLTPSVARDRAMEEPVQQTQPGGPLLPSAILQQQQEERKRTREEIEALEDAARKKVRGKSPSEQQGKPPGGAKLRKERAPEPMSSSTDDENSKKKKGSGVFGGLFGRRKDKKEKGSSISESGSIGSAEIILGRESEESGRSSQQHISITSAEISPVTASAKQQQQLIQRGDPTKSAMSSPQRPTQQQQSPETPPSQTPLSQHASQLRQRDQQQQALYQQYLNRSPSSPPQTQPSYGLQSASSIMGGGFVASPNSQTGLGVTNSRPRPGSLVLSPQTMEGVGLPDLNVVRIFAGNNLQTEATFKTVLLNSSTTASGLVRQAIQRFRLSVGETEKDYYLTIKQVEGSSAALLPHEHPLVVFETLVEAALELPKVKRSSVGSISSVASNLSMHPAIKKLSMNDFTDDSTVKFYLNRRVEGRRDSAADEDGDETLMAESTFDEDPDTPRSPGFSMNNVTPDRFSAPSYKFAMQLVIHPEDLPDDMTFDPLTEAIVFKATLRDRSPLTSPTGVSQNQRKKVFVLPKNITVAEVIEMGLDRFGIIDGVVDGGDEIEDKQAKRRSSTRVRYWLCVNSSGKERELSPSSKVIDAYPRPPTYRSFEKRLDAKRRSVDSAQLLGSAEDMGPDDPVFILRRAVSYRPSSRRVSAPLDEIALQRAQRESTTSSSTASDSTAGPEDSGRQRQMSKQEVIAAQRAASRANQRAILSAQTNSARGLDVLLPGNAMIRSSRYEVDDRMRYSYVEPDGETFDISDIVESEWRGEAGPHRERSEGGKDDLLHGVLSRGKDGLGARLDRVLSKVRHERSAGRAAQSQAEQSERSDSLRSKSPSLYSTAEAGTEGVGSRSATPNANNLNARSPTPTQRVQSPIRSKPEIEPRNRSRQKGHDRSQSSMSSLGSDASVYLSAASPPVSSRPATREPPKQVYMPKDEFGFDKMMAVIELRGRLQERVHLAPLDPADELLFGREIDLKAIHPQIRDVYSGAIKDLEEMDKGLDELLELVAHTF</sequence>
<dbReference type="InterPro" id="IPR001452">
    <property type="entry name" value="SH3_domain"/>
</dbReference>
<accession>A0A4R0RS96</accession>
<evidence type="ECO:0000256" key="3">
    <source>
        <dbReference type="SAM" id="MobiDB-lite"/>
    </source>
</evidence>
<feature type="compositionally biased region" description="Basic and acidic residues" evidence="3">
    <location>
        <begin position="1259"/>
        <end position="1269"/>
    </location>
</feature>
<feature type="compositionally biased region" description="Low complexity" evidence="3">
    <location>
        <begin position="465"/>
        <end position="479"/>
    </location>
</feature>
<dbReference type="GO" id="GO:0015630">
    <property type="term" value="C:microtubule cytoskeleton"/>
    <property type="evidence" value="ECO:0007669"/>
    <property type="project" value="TreeGrafter"/>
</dbReference>
<feature type="compositionally biased region" description="Acidic residues" evidence="3">
    <location>
        <begin position="772"/>
        <end position="790"/>
    </location>
</feature>
<dbReference type="InterPro" id="IPR036028">
    <property type="entry name" value="SH3-like_dom_sf"/>
</dbReference>
<feature type="compositionally biased region" description="Polar residues" evidence="3">
    <location>
        <begin position="1188"/>
        <end position="1212"/>
    </location>
</feature>
<gene>
    <name evidence="6" type="ORF">EIP91_008481</name>
</gene>
<dbReference type="InterPro" id="IPR029071">
    <property type="entry name" value="Ubiquitin-like_domsf"/>
</dbReference>
<feature type="compositionally biased region" description="Polar residues" evidence="3">
    <location>
        <begin position="268"/>
        <end position="283"/>
    </location>
</feature>
<feature type="compositionally biased region" description="Low complexity" evidence="3">
    <location>
        <begin position="546"/>
        <end position="562"/>
    </location>
</feature>
<keyword evidence="7" id="KW-1185">Reference proteome</keyword>
<dbReference type="EMBL" id="RWJN01000047">
    <property type="protein sequence ID" value="TCD69185.1"/>
    <property type="molecule type" value="Genomic_DNA"/>
</dbReference>
<dbReference type="SUPFAM" id="SSF50044">
    <property type="entry name" value="SH3-domain"/>
    <property type="match status" value="1"/>
</dbReference>
<feature type="region of interest" description="Disordered" evidence="3">
    <location>
        <begin position="595"/>
        <end position="617"/>
    </location>
</feature>
<dbReference type="Proteomes" id="UP000292702">
    <property type="component" value="Unassembled WGS sequence"/>
</dbReference>
<dbReference type="PROSITE" id="PS50200">
    <property type="entry name" value="RA"/>
    <property type="match status" value="1"/>
</dbReference>
<dbReference type="GO" id="GO:0008104">
    <property type="term" value="P:intracellular protein localization"/>
    <property type="evidence" value="ECO:0007669"/>
    <property type="project" value="TreeGrafter"/>
</dbReference>
<dbReference type="Pfam" id="PF00788">
    <property type="entry name" value="RA"/>
    <property type="match status" value="1"/>
</dbReference>
<feature type="compositionally biased region" description="Basic and acidic residues" evidence="3">
    <location>
        <begin position="384"/>
        <end position="402"/>
    </location>
</feature>
<evidence type="ECO:0000259" key="5">
    <source>
        <dbReference type="PROSITE" id="PS50200"/>
    </source>
</evidence>
<feature type="compositionally biased region" description="Basic and acidic residues" evidence="3">
    <location>
        <begin position="1"/>
        <end position="23"/>
    </location>
</feature>
<proteinExistence type="predicted"/>
<evidence type="ECO:0000313" key="6">
    <source>
        <dbReference type="EMBL" id="TCD69185.1"/>
    </source>
</evidence>
<feature type="domain" description="Ras-associating" evidence="5">
    <location>
        <begin position="633"/>
        <end position="723"/>
    </location>
</feature>
<dbReference type="OrthoDB" id="196165at2759"/>
<dbReference type="STRING" id="92696.A0A4R0RS96"/>
<feature type="domain" description="SH3" evidence="4">
    <location>
        <begin position="70"/>
        <end position="131"/>
    </location>
</feature>
<protein>
    <recommendedName>
        <fullName evidence="8">SH3 domain-containing protein</fullName>
    </recommendedName>
</protein>
<feature type="region of interest" description="Disordered" evidence="3">
    <location>
        <begin position="163"/>
        <end position="562"/>
    </location>
</feature>
<feature type="compositionally biased region" description="Low complexity" evidence="3">
    <location>
        <begin position="1006"/>
        <end position="1018"/>
    </location>
</feature>
<feature type="compositionally biased region" description="Low complexity" evidence="3">
    <location>
        <begin position="1248"/>
        <end position="1258"/>
    </location>
</feature>
<reference evidence="6 7" key="1">
    <citation type="submission" date="2018-11" db="EMBL/GenBank/DDBJ databases">
        <title>Genome assembly of Steccherinum ochraceum LE-BIN_3174, the white-rot fungus of the Steccherinaceae family (The Residual Polyporoid clade, Polyporales, Basidiomycota).</title>
        <authorList>
            <person name="Fedorova T.V."/>
            <person name="Glazunova O.A."/>
            <person name="Landesman E.O."/>
            <person name="Moiseenko K.V."/>
            <person name="Psurtseva N.V."/>
            <person name="Savinova O.S."/>
            <person name="Shakhova N.V."/>
            <person name="Tyazhelova T.V."/>
            <person name="Vasina D.V."/>
        </authorList>
    </citation>
    <scope>NUCLEOTIDE SEQUENCE [LARGE SCALE GENOMIC DNA]</scope>
    <source>
        <strain evidence="6 7">LE-BIN_3174</strain>
    </source>
</reference>
<dbReference type="Gene3D" id="3.10.20.90">
    <property type="entry name" value="Phosphatidylinositol 3-kinase Catalytic Subunit, Chain A, domain 1"/>
    <property type="match status" value="1"/>
</dbReference>
<name>A0A4R0RS96_9APHY</name>